<reference evidence="2" key="1">
    <citation type="journal article" date="2019" name="Int. J. Syst. Evol. Microbiol.">
        <title>The Global Catalogue of Microorganisms (GCM) 10K type strain sequencing project: providing services to taxonomists for standard genome sequencing and annotation.</title>
        <authorList>
            <consortium name="The Broad Institute Genomics Platform"/>
            <consortium name="The Broad Institute Genome Sequencing Center for Infectious Disease"/>
            <person name="Wu L."/>
            <person name="Ma J."/>
        </authorList>
    </citation>
    <scope>NUCLEOTIDE SEQUENCE [LARGE SCALE GENOMIC DNA]</scope>
    <source>
        <strain evidence="2">JCM 18410</strain>
    </source>
</reference>
<evidence type="ECO:0000313" key="1">
    <source>
        <dbReference type="EMBL" id="GAA5082991.1"/>
    </source>
</evidence>
<gene>
    <name evidence="1" type="ORF">GCM10023336_77890</name>
</gene>
<dbReference type="EMBL" id="BAABKC010000158">
    <property type="protein sequence ID" value="GAA5082991.1"/>
    <property type="molecule type" value="Genomic_DNA"/>
</dbReference>
<name>A0ABP9LSP2_9ACTN</name>
<organism evidence="1 2">
    <name type="scientific">Streptomyces similanensis</name>
    <dbReference type="NCBI Taxonomy" id="1274988"/>
    <lineage>
        <taxon>Bacteria</taxon>
        <taxon>Bacillati</taxon>
        <taxon>Actinomycetota</taxon>
        <taxon>Actinomycetes</taxon>
        <taxon>Kitasatosporales</taxon>
        <taxon>Streptomycetaceae</taxon>
        <taxon>Streptomyces</taxon>
    </lineage>
</organism>
<evidence type="ECO:0000313" key="2">
    <source>
        <dbReference type="Proteomes" id="UP001500124"/>
    </source>
</evidence>
<protein>
    <submittedName>
        <fullName evidence="1">Uncharacterized protein</fullName>
    </submittedName>
</protein>
<proteinExistence type="predicted"/>
<accession>A0ABP9LSP2</accession>
<comment type="caution">
    <text evidence="1">The sequence shown here is derived from an EMBL/GenBank/DDBJ whole genome shotgun (WGS) entry which is preliminary data.</text>
</comment>
<sequence>MSVPEVLAGTVYEAAVGRSDGYCECHLDEPGNCGLADGDKPRWHKTGKRCHERGEHRAPLLVAPIDPEVSDRDAITLAVEKVMVLCRGCYVRRRNKTAKERAARNEATLLADENTLFPSDLLGPTGLTIPEQQRGAA</sequence>
<keyword evidence="2" id="KW-1185">Reference proteome</keyword>
<dbReference type="Proteomes" id="UP001500124">
    <property type="component" value="Unassembled WGS sequence"/>
</dbReference>